<dbReference type="PIRSF" id="PIRSF006493">
    <property type="entry name" value="Prok_Ku"/>
    <property type="match status" value="1"/>
</dbReference>
<keyword evidence="1 5" id="KW-0227">DNA damage</keyword>
<dbReference type="GO" id="GO:0006310">
    <property type="term" value="P:DNA recombination"/>
    <property type="evidence" value="ECO:0007669"/>
    <property type="project" value="UniProtKB-KW"/>
</dbReference>
<dbReference type="PANTHER" id="PTHR41251:SF1">
    <property type="entry name" value="NON-HOMOLOGOUS END JOINING PROTEIN KU"/>
    <property type="match status" value="1"/>
</dbReference>
<keyword evidence="3 5" id="KW-0233">DNA recombination</keyword>
<dbReference type="HAMAP" id="MF_01875">
    <property type="entry name" value="Prokaryotic_Ku"/>
    <property type="match status" value="1"/>
</dbReference>
<evidence type="ECO:0000256" key="4">
    <source>
        <dbReference type="ARBA" id="ARBA00023204"/>
    </source>
</evidence>
<keyword evidence="8" id="KW-1185">Reference proteome</keyword>
<dbReference type="Proteomes" id="UP000189933">
    <property type="component" value="Unassembled WGS sequence"/>
</dbReference>
<evidence type="ECO:0000259" key="6">
    <source>
        <dbReference type="SMART" id="SM00559"/>
    </source>
</evidence>
<keyword evidence="4 5" id="KW-0234">DNA repair</keyword>
<protein>
    <recommendedName>
        <fullName evidence="5">Non-homologous end joining protein Ku</fullName>
    </recommendedName>
</protein>
<dbReference type="GO" id="GO:0003690">
    <property type="term" value="F:double-stranded DNA binding"/>
    <property type="evidence" value="ECO:0007669"/>
    <property type="project" value="UniProtKB-UniRule"/>
</dbReference>
<dbReference type="PANTHER" id="PTHR41251">
    <property type="entry name" value="NON-HOMOLOGOUS END JOINING PROTEIN KU"/>
    <property type="match status" value="1"/>
</dbReference>
<comment type="similarity">
    <text evidence="5">Belongs to the prokaryotic Ku family.</text>
</comment>
<dbReference type="Pfam" id="PF02735">
    <property type="entry name" value="Ku"/>
    <property type="match status" value="1"/>
</dbReference>
<evidence type="ECO:0000256" key="1">
    <source>
        <dbReference type="ARBA" id="ARBA00022763"/>
    </source>
</evidence>
<dbReference type="GO" id="GO:0006303">
    <property type="term" value="P:double-strand break repair via nonhomologous end joining"/>
    <property type="evidence" value="ECO:0007669"/>
    <property type="project" value="UniProtKB-UniRule"/>
</dbReference>
<dbReference type="InterPro" id="IPR009187">
    <property type="entry name" value="Prok_Ku"/>
</dbReference>
<proteinExistence type="inferred from homology"/>
<sequence length="265" mass="29831">MRSLWKGAVSFGLVNIPVKMYVATEKKDIRFNYLHQPCHTPVQYRKYCPTCQREVEAEEIVRGYEYNKGQYVIISEEDLENIPAPTARAIEILDFVELSQIDPIYYDKTYYLAPAEGGQKPYALLKAAMEKTGKIAIAKVTIRSKEALAAVRCHQECLVLETMFYPDEIRSPRYIPELEFQAQLQEKELEMAVTLINNLAAPFDPEKYTDRYREALRQAIAAKIAGQDVVAVPAAQPAKVVDLLEALKASLELTKPQAKAAGGEG</sequence>
<dbReference type="EMBL" id="FUXM01000006">
    <property type="protein sequence ID" value="SJZ76224.1"/>
    <property type="molecule type" value="Genomic_DNA"/>
</dbReference>
<feature type="domain" description="Ku" evidence="6">
    <location>
        <begin position="52"/>
        <end position="180"/>
    </location>
</feature>
<dbReference type="CDD" id="cd00789">
    <property type="entry name" value="KU_like"/>
    <property type="match status" value="1"/>
</dbReference>
<gene>
    <name evidence="5" type="primary">ku</name>
    <name evidence="7" type="ORF">SAMN02745885_00858</name>
</gene>
<dbReference type="Gene3D" id="2.40.290.10">
    <property type="match status" value="1"/>
</dbReference>
<comment type="subunit">
    <text evidence="5">Homodimer. Interacts with LigD.</text>
</comment>
<accession>A0A1T4NAH6</accession>
<dbReference type="InterPro" id="IPR006164">
    <property type="entry name" value="DNA_bd_Ku70/Ku80"/>
</dbReference>
<dbReference type="NCBIfam" id="TIGR02772">
    <property type="entry name" value="Ku_bact"/>
    <property type="match status" value="1"/>
</dbReference>
<dbReference type="SUPFAM" id="SSF100939">
    <property type="entry name" value="SPOC domain-like"/>
    <property type="match status" value="1"/>
</dbReference>
<reference evidence="8" key="1">
    <citation type="submission" date="2017-02" db="EMBL/GenBank/DDBJ databases">
        <authorList>
            <person name="Varghese N."/>
            <person name="Submissions S."/>
        </authorList>
    </citation>
    <scope>NUCLEOTIDE SEQUENCE [LARGE SCALE GENOMIC DNA]</scope>
    <source>
        <strain evidence="8">DSM 16521</strain>
    </source>
</reference>
<dbReference type="RefSeq" id="WP_078664957.1">
    <property type="nucleotide sequence ID" value="NZ_FUXM01000006.1"/>
</dbReference>
<evidence type="ECO:0000256" key="3">
    <source>
        <dbReference type="ARBA" id="ARBA00023172"/>
    </source>
</evidence>
<comment type="function">
    <text evidence="5">With LigD forms a non-homologous end joining (NHEJ) DNA repair enzyme, which repairs dsDNA breaks with reduced fidelity. Binds linear dsDNA with 5'- and 3'- overhangs but not closed circular dsDNA nor ssDNA. Recruits and stimulates the ligase activity of LigD.</text>
</comment>
<evidence type="ECO:0000256" key="2">
    <source>
        <dbReference type="ARBA" id="ARBA00023125"/>
    </source>
</evidence>
<evidence type="ECO:0000313" key="8">
    <source>
        <dbReference type="Proteomes" id="UP000189933"/>
    </source>
</evidence>
<name>A0A1T4NAH6_9FIRM</name>
<dbReference type="OrthoDB" id="9795084at2"/>
<dbReference type="FunFam" id="2.40.290.10:FF:000004">
    <property type="entry name" value="Non-homologous end joining protein Ku"/>
    <property type="match status" value="1"/>
</dbReference>
<dbReference type="SMART" id="SM00559">
    <property type="entry name" value="Ku78"/>
    <property type="match status" value="1"/>
</dbReference>
<organism evidence="7 8">
    <name type="scientific">Carboxydocella sporoproducens DSM 16521</name>
    <dbReference type="NCBI Taxonomy" id="1121270"/>
    <lineage>
        <taxon>Bacteria</taxon>
        <taxon>Bacillati</taxon>
        <taxon>Bacillota</taxon>
        <taxon>Clostridia</taxon>
        <taxon>Eubacteriales</taxon>
        <taxon>Clostridiales Family XVI. Incertae Sedis</taxon>
        <taxon>Carboxydocella</taxon>
    </lineage>
</organism>
<evidence type="ECO:0000256" key="5">
    <source>
        <dbReference type="HAMAP-Rule" id="MF_01875"/>
    </source>
</evidence>
<dbReference type="InterPro" id="IPR016194">
    <property type="entry name" value="SPOC-like_C_dom_sf"/>
</dbReference>
<dbReference type="AlphaFoldDB" id="A0A1T4NAH6"/>
<keyword evidence="2 5" id="KW-0238">DNA-binding</keyword>
<evidence type="ECO:0000313" key="7">
    <source>
        <dbReference type="EMBL" id="SJZ76224.1"/>
    </source>
</evidence>